<keyword evidence="3" id="KW-0539">Nucleus</keyword>
<dbReference type="Pfam" id="PF00178">
    <property type="entry name" value="Ets"/>
    <property type="match status" value="1"/>
</dbReference>
<proteinExistence type="inferred from homology"/>
<dbReference type="InterPro" id="IPR036388">
    <property type="entry name" value="WH-like_DNA-bd_sf"/>
</dbReference>
<dbReference type="OrthoDB" id="10067219at2759"/>
<dbReference type="EMBL" id="CAAALY010003795">
    <property type="protein sequence ID" value="VEL08376.1"/>
    <property type="molecule type" value="Genomic_DNA"/>
</dbReference>
<feature type="compositionally biased region" description="Basic and acidic residues" evidence="4">
    <location>
        <begin position="104"/>
        <end position="113"/>
    </location>
</feature>
<accession>A0A448WCN1</accession>
<dbReference type="PROSITE" id="PS50061">
    <property type="entry name" value="ETS_DOMAIN_3"/>
    <property type="match status" value="1"/>
</dbReference>
<keyword evidence="2 3" id="KW-0238">DNA-binding</keyword>
<comment type="subcellular location">
    <subcellularLocation>
        <location evidence="3">Nucleus</location>
    </subcellularLocation>
</comment>
<protein>
    <recommendedName>
        <fullName evidence="5">ETS domain-containing protein</fullName>
    </recommendedName>
</protein>
<dbReference type="AlphaFoldDB" id="A0A448WCN1"/>
<dbReference type="GO" id="GO:0005634">
    <property type="term" value="C:nucleus"/>
    <property type="evidence" value="ECO:0007669"/>
    <property type="project" value="UniProtKB-SubCell"/>
</dbReference>
<evidence type="ECO:0000256" key="4">
    <source>
        <dbReference type="SAM" id="MobiDB-lite"/>
    </source>
</evidence>
<dbReference type="PANTHER" id="PTHR11849:SF282">
    <property type="entry name" value="ETV5-RELATED PROTEIN ETS96B"/>
    <property type="match status" value="1"/>
</dbReference>
<dbReference type="InterPro" id="IPR000418">
    <property type="entry name" value="Ets_dom"/>
</dbReference>
<comment type="caution">
    <text evidence="6">The sequence shown here is derived from an EMBL/GenBank/DDBJ whole genome shotgun (WGS) entry which is preliminary data.</text>
</comment>
<evidence type="ECO:0000256" key="1">
    <source>
        <dbReference type="ARBA" id="ARBA00005562"/>
    </source>
</evidence>
<sequence>MLPITSILATSPEARSRRSSCLPCCESSPLGTCDINALSSPTARQRADSTCPPRRQPEQTLFFGPPSHGSMSKADPQPVCRPGDPTASGVDNYAPSRHASPSNRKPDQRHGITVDRLVGRHGSSRGSQRKLPRGRLLGPIRTRFVKCSNPASLTTSTTAIPALLGADAEAVARKTVVGGRVSRSAVSPANDVSQSHPLAVLFGRRRALQLWQFLVDLLDEPGNQHLIVWTEREAMEFKLNEPELVCSRPSQATD</sequence>
<dbReference type="Gene3D" id="1.10.10.10">
    <property type="entry name" value="Winged helix-like DNA-binding domain superfamily/Winged helix DNA-binding domain"/>
    <property type="match status" value="1"/>
</dbReference>
<dbReference type="GO" id="GO:0030154">
    <property type="term" value="P:cell differentiation"/>
    <property type="evidence" value="ECO:0007669"/>
    <property type="project" value="TreeGrafter"/>
</dbReference>
<evidence type="ECO:0000259" key="5">
    <source>
        <dbReference type="PROSITE" id="PS50061"/>
    </source>
</evidence>
<evidence type="ECO:0000313" key="6">
    <source>
        <dbReference type="EMBL" id="VEL08376.1"/>
    </source>
</evidence>
<dbReference type="PROSITE" id="PS00345">
    <property type="entry name" value="ETS_DOMAIN_1"/>
    <property type="match status" value="1"/>
</dbReference>
<reference evidence="6" key="1">
    <citation type="submission" date="2018-11" db="EMBL/GenBank/DDBJ databases">
        <authorList>
            <consortium name="Pathogen Informatics"/>
        </authorList>
    </citation>
    <scope>NUCLEOTIDE SEQUENCE</scope>
</reference>
<keyword evidence="7" id="KW-1185">Reference proteome</keyword>
<name>A0A448WCN1_9PLAT</name>
<comment type="similarity">
    <text evidence="1 3">Belongs to the ETS family.</text>
</comment>
<dbReference type="Proteomes" id="UP000784294">
    <property type="component" value="Unassembled WGS sequence"/>
</dbReference>
<feature type="region of interest" description="Disordered" evidence="4">
    <location>
        <begin position="41"/>
        <end position="134"/>
    </location>
</feature>
<dbReference type="SUPFAM" id="SSF46785">
    <property type="entry name" value="Winged helix' DNA-binding domain"/>
    <property type="match status" value="1"/>
</dbReference>
<dbReference type="PANTHER" id="PTHR11849">
    <property type="entry name" value="ETS"/>
    <property type="match status" value="1"/>
</dbReference>
<dbReference type="GO" id="GO:0000981">
    <property type="term" value="F:DNA-binding transcription factor activity, RNA polymerase II-specific"/>
    <property type="evidence" value="ECO:0007669"/>
    <property type="project" value="TreeGrafter"/>
</dbReference>
<gene>
    <name evidence="6" type="ORF">PXEA_LOCUS1816</name>
</gene>
<dbReference type="GO" id="GO:0043565">
    <property type="term" value="F:sequence-specific DNA binding"/>
    <property type="evidence" value="ECO:0007669"/>
    <property type="project" value="InterPro"/>
</dbReference>
<evidence type="ECO:0000256" key="2">
    <source>
        <dbReference type="ARBA" id="ARBA00023125"/>
    </source>
</evidence>
<evidence type="ECO:0000313" key="7">
    <source>
        <dbReference type="Proteomes" id="UP000784294"/>
    </source>
</evidence>
<dbReference type="InterPro" id="IPR036390">
    <property type="entry name" value="WH_DNA-bd_sf"/>
</dbReference>
<feature type="domain" description="ETS" evidence="5">
    <location>
        <begin position="208"/>
        <end position="254"/>
    </location>
</feature>
<organism evidence="6 7">
    <name type="scientific">Protopolystoma xenopodis</name>
    <dbReference type="NCBI Taxonomy" id="117903"/>
    <lineage>
        <taxon>Eukaryota</taxon>
        <taxon>Metazoa</taxon>
        <taxon>Spiralia</taxon>
        <taxon>Lophotrochozoa</taxon>
        <taxon>Platyhelminthes</taxon>
        <taxon>Monogenea</taxon>
        <taxon>Polyopisthocotylea</taxon>
        <taxon>Polystomatidea</taxon>
        <taxon>Polystomatidae</taxon>
        <taxon>Protopolystoma</taxon>
    </lineage>
</organism>
<dbReference type="InterPro" id="IPR046328">
    <property type="entry name" value="ETS_fam"/>
</dbReference>
<evidence type="ECO:0000256" key="3">
    <source>
        <dbReference type="RuleBase" id="RU004019"/>
    </source>
</evidence>